<evidence type="ECO:0000313" key="2">
    <source>
        <dbReference type="EMBL" id="RZV06355.1"/>
    </source>
</evidence>
<organism evidence="2 3">
    <name type="scientific">Natrinema hispanicum</name>
    <dbReference type="NCBI Taxonomy" id="392421"/>
    <lineage>
        <taxon>Archaea</taxon>
        <taxon>Methanobacteriati</taxon>
        <taxon>Methanobacteriota</taxon>
        <taxon>Stenosarchaea group</taxon>
        <taxon>Halobacteria</taxon>
        <taxon>Halobacteriales</taxon>
        <taxon>Natrialbaceae</taxon>
        <taxon>Natrinema</taxon>
    </lineage>
</organism>
<dbReference type="OrthoDB" id="382985at2157"/>
<proteinExistence type="predicted"/>
<evidence type="ECO:0000256" key="1">
    <source>
        <dbReference type="SAM" id="Phobius"/>
    </source>
</evidence>
<dbReference type="Proteomes" id="UP000291097">
    <property type="component" value="Unassembled WGS sequence"/>
</dbReference>
<keyword evidence="1" id="KW-1133">Transmembrane helix</keyword>
<protein>
    <submittedName>
        <fullName evidence="2">Uncharacterized protein</fullName>
    </submittedName>
</protein>
<accession>A0A482Y828</accession>
<dbReference type="EMBL" id="SHMP01000008">
    <property type="protein sequence ID" value="RZV06355.1"/>
    <property type="molecule type" value="Genomic_DNA"/>
</dbReference>
<dbReference type="AlphaFoldDB" id="A0A482Y828"/>
<dbReference type="RefSeq" id="WP_130501670.1">
    <property type="nucleotide sequence ID" value="NZ_SHMP01000008.1"/>
</dbReference>
<comment type="caution">
    <text evidence="2">The sequence shown here is derived from an EMBL/GenBank/DDBJ whole genome shotgun (WGS) entry which is preliminary data.</text>
</comment>
<reference evidence="2 3" key="1">
    <citation type="submission" date="2019-02" db="EMBL/GenBank/DDBJ databases">
        <title>Genomic Encyclopedia of Archaeal and Bacterial Type Strains, Phase II (KMG-II): from individual species to whole genera.</title>
        <authorList>
            <person name="Goeker M."/>
        </authorList>
    </citation>
    <scope>NUCLEOTIDE SEQUENCE [LARGE SCALE GENOMIC DNA]</scope>
    <source>
        <strain evidence="2 3">DSM 18328</strain>
    </source>
</reference>
<sequence length="82" mass="8318">MNETNPTLLRGIYAVVAAALVIGVALGVVSFQGFVGGTGQVPSILDILGYGHIAGVAFTASLILIVSSLALAFAANEFLEPE</sequence>
<name>A0A482Y828_9EURY</name>
<gene>
    <name evidence="2" type="ORF">BDK88_3906</name>
</gene>
<keyword evidence="1" id="KW-0812">Transmembrane</keyword>
<evidence type="ECO:0000313" key="3">
    <source>
        <dbReference type="Proteomes" id="UP000291097"/>
    </source>
</evidence>
<feature type="transmembrane region" description="Helical" evidence="1">
    <location>
        <begin position="12"/>
        <end position="35"/>
    </location>
</feature>
<keyword evidence="1" id="KW-0472">Membrane</keyword>
<feature type="transmembrane region" description="Helical" evidence="1">
    <location>
        <begin position="47"/>
        <end position="75"/>
    </location>
</feature>